<dbReference type="EMBL" id="OX597838">
    <property type="protein sequence ID" value="CAI9740551.1"/>
    <property type="molecule type" value="Genomic_DNA"/>
</dbReference>
<reference evidence="2" key="1">
    <citation type="submission" date="2023-08" db="EMBL/GenBank/DDBJ databases">
        <authorList>
            <person name="Alioto T."/>
            <person name="Alioto T."/>
            <person name="Gomez Garrido J."/>
        </authorList>
    </citation>
    <scope>NUCLEOTIDE SEQUENCE</scope>
</reference>
<dbReference type="AlphaFoldDB" id="A0AA36BTY8"/>
<evidence type="ECO:0000256" key="1">
    <source>
        <dbReference type="SAM" id="MobiDB-lite"/>
    </source>
</evidence>
<evidence type="ECO:0000313" key="2">
    <source>
        <dbReference type="EMBL" id="CAI9740551.1"/>
    </source>
</evidence>
<feature type="region of interest" description="Disordered" evidence="1">
    <location>
        <begin position="1"/>
        <end position="63"/>
    </location>
</feature>
<accession>A0AA36BTY8</accession>
<organism evidence="2 3">
    <name type="scientific">Octopus vulgaris</name>
    <name type="common">Common octopus</name>
    <dbReference type="NCBI Taxonomy" id="6645"/>
    <lineage>
        <taxon>Eukaryota</taxon>
        <taxon>Metazoa</taxon>
        <taxon>Spiralia</taxon>
        <taxon>Lophotrochozoa</taxon>
        <taxon>Mollusca</taxon>
        <taxon>Cephalopoda</taxon>
        <taxon>Coleoidea</taxon>
        <taxon>Octopodiformes</taxon>
        <taxon>Octopoda</taxon>
        <taxon>Incirrata</taxon>
        <taxon>Octopodidae</taxon>
        <taxon>Octopus</taxon>
    </lineage>
</organism>
<name>A0AA36BTY8_OCTVU</name>
<proteinExistence type="predicted"/>
<evidence type="ECO:0000313" key="3">
    <source>
        <dbReference type="Proteomes" id="UP001162480"/>
    </source>
</evidence>
<protein>
    <submittedName>
        <fullName evidence="2">Uncharacterized protein</fullName>
    </submittedName>
</protein>
<feature type="compositionally biased region" description="Gly residues" evidence="1">
    <location>
        <begin position="44"/>
        <end position="54"/>
    </location>
</feature>
<gene>
    <name evidence="2" type="ORF">OCTVUL_1B011439</name>
</gene>
<dbReference type="Proteomes" id="UP001162480">
    <property type="component" value="Chromosome 25"/>
</dbReference>
<feature type="compositionally biased region" description="Acidic residues" evidence="1">
    <location>
        <begin position="1"/>
        <end position="11"/>
    </location>
</feature>
<sequence>MKNEELNEWEEGERGGEGEGEGGWNQDDGGTPVIRDGHQDCGNGCEGGAAGDAGGGDEERVGFDGFSLSMQSYGDYTVIIAQVSFSPYLN</sequence>
<keyword evidence="3" id="KW-1185">Reference proteome</keyword>